<dbReference type="PROSITE" id="PS50158">
    <property type="entry name" value="ZF_CCHC"/>
    <property type="match status" value="1"/>
</dbReference>
<dbReference type="AlphaFoldDB" id="A0A7G2E9L6"/>
<evidence type="ECO:0000313" key="4">
    <source>
        <dbReference type="EMBL" id="CAD5318331.1"/>
    </source>
</evidence>
<dbReference type="SUPFAM" id="SSF57756">
    <property type="entry name" value="Retrovirus zinc finger-like domains"/>
    <property type="match status" value="1"/>
</dbReference>
<accession>A0A7G2E9L6</accession>
<dbReference type="Proteomes" id="UP000516314">
    <property type="component" value="Chromosome 2"/>
</dbReference>
<organism evidence="4 5">
    <name type="scientific">Arabidopsis thaliana</name>
    <name type="common">Mouse-ear cress</name>
    <dbReference type="NCBI Taxonomy" id="3702"/>
    <lineage>
        <taxon>Eukaryota</taxon>
        <taxon>Viridiplantae</taxon>
        <taxon>Streptophyta</taxon>
        <taxon>Embryophyta</taxon>
        <taxon>Tracheophyta</taxon>
        <taxon>Spermatophyta</taxon>
        <taxon>Magnoliopsida</taxon>
        <taxon>eudicotyledons</taxon>
        <taxon>Gunneridae</taxon>
        <taxon>Pentapetalae</taxon>
        <taxon>rosids</taxon>
        <taxon>malvids</taxon>
        <taxon>Brassicales</taxon>
        <taxon>Brassicaceae</taxon>
        <taxon>Camelineae</taxon>
        <taxon>Arabidopsis</taxon>
    </lineage>
</organism>
<dbReference type="InterPro" id="IPR001878">
    <property type="entry name" value="Znf_CCHC"/>
</dbReference>
<evidence type="ECO:0000256" key="2">
    <source>
        <dbReference type="SAM" id="MobiDB-lite"/>
    </source>
</evidence>
<proteinExistence type="predicted"/>
<reference evidence="4 5" key="1">
    <citation type="submission" date="2020-09" db="EMBL/GenBank/DDBJ databases">
        <authorList>
            <person name="Ashkenazy H."/>
        </authorList>
    </citation>
    <scope>NUCLEOTIDE SEQUENCE [LARGE SCALE GENOMIC DNA]</scope>
    <source>
        <strain evidence="5">cv. Cdm-0</strain>
    </source>
</reference>
<dbReference type="EMBL" id="LR881467">
    <property type="protein sequence ID" value="CAD5318331.1"/>
    <property type="molecule type" value="Genomic_DNA"/>
</dbReference>
<keyword evidence="1" id="KW-0862">Zinc</keyword>
<feature type="region of interest" description="Disordered" evidence="2">
    <location>
        <begin position="76"/>
        <end position="105"/>
    </location>
</feature>
<evidence type="ECO:0000259" key="3">
    <source>
        <dbReference type="PROSITE" id="PS50158"/>
    </source>
</evidence>
<dbReference type="GO" id="GO:0008270">
    <property type="term" value="F:zinc ion binding"/>
    <property type="evidence" value="ECO:0007669"/>
    <property type="project" value="UniProtKB-KW"/>
</dbReference>
<evidence type="ECO:0000313" key="5">
    <source>
        <dbReference type="Proteomes" id="UP000516314"/>
    </source>
</evidence>
<sequence length="138" mass="15436">MKICETFTVNSIVEKLPPSWSDFKNYLEFKQKPLSLQNLIARLQNESSERDKSCFVAHDANVAEYKRKGKAKVVYNNKGEKPNKGGPKIMSSKPSTSFKKQGDIKKNSGKCTYCGKQGHKASECCSKAKGKGQLTKRI</sequence>
<keyword evidence="1" id="KW-0479">Metal-binding</keyword>
<keyword evidence="1" id="KW-0863">Zinc-finger</keyword>
<feature type="domain" description="CCHC-type" evidence="3">
    <location>
        <begin position="110"/>
        <end position="124"/>
    </location>
</feature>
<dbReference type="GO" id="GO:0003676">
    <property type="term" value="F:nucleic acid binding"/>
    <property type="evidence" value="ECO:0007669"/>
    <property type="project" value="InterPro"/>
</dbReference>
<protein>
    <submittedName>
        <fullName evidence="4">(thale cress) hypothetical protein</fullName>
    </submittedName>
</protein>
<evidence type="ECO:0000256" key="1">
    <source>
        <dbReference type="PROSITE-ProRule" id="PRU00047"/>
    </source>
</evidence>
<dbReference type="InterPro" id="IPR036875">
    <property type="entry name" value="Znf_CCHC_sf"/>
</dbReference>
<name>A0A7G2E9L6_ARATH</name>
<gene>
    <name evidence="4" type="ORF">AT9943_LOCUS6566</name>
</gene>